<reference evidence="4 5" key="1">
    <citation type="journal article" date="2011" name="PLoS Pathog.">
        <title>Endophytic Life Strategies Decoded by Genome and Transcriptome Analyses of the Mutualistic Root Symbiont Piriformospora indica.</title>
        <authorList>
            <person name="Zuccaro A."/>
            <person name="Lahrmann U."/>
            <person name="Guldener U."/>
            <person name="Langen G."/>
            <person name="Pfiffi S."/>
            <person name="Biedenkopf D."/>
            <person name="Wong P."/>
            <person name="Samans B."/>
            <person name="Grimm C."/>
            <person name="Basiewicz M."/>
            <person name="Murat C."/>
            <person name="Martin F."/>
            <person name="Kogel K.H."/>
        </authorList>
    </citation>
    <scope>NUCLEOTIDE SEQUENCE [LARGE SCALE GENOMIC DNA]</scope>
    <source>
        <strain evidence="4 5">DSM 11827</strain>
    </source>
</reference>
<name>G4TLW1_SERID</name>
<feature type="compositionally biased region" description="Polar residues" evidence="1">
    <location>
        <begin position="401"/>
        <end position="415"/>
    </location>
</feature>
<comment type="caution">
    <text evidence="4">The sequence shown here is derived from an EMBL/GenBank/DDBJ whole genome shotgun (WGS) entry which is preliminary data.</text>
</comment>
<keyword evidence="3" id="KW-0732">Signal</keyword>
<feature type="compositionally biased region" description="Low complexity" evidence="1">
    <location>
        <begin position="296"/>
        <end position="306"/>
    </location>
</feature>
<feature type="transmembrane region" description="Helical" evidence="2">
    <location>
        <begin position="316"/>
        <end position="338"/>
    </location>
</feature>
<sequence length="512" mass="55157">MFMFYIAALALLFASRSLTSRLVGVSALTLDTRTSRLWEENSGMIHEIAQQRLCRDGTSPKLERIELDGELTTYKLQCEESSWRNASMDVGELYKRQSTALCTTSCSQNCYHPADYNPDPKDCGNITSILRSRNSNWDVSVGGTNVVQWKTCIYTFSNQARNTINFCDSAWASIGDSIAWTCGRWLSDPAKGGICSNSNFFVTAVRTPNMPGPSYTVSFSTAGYTELNPSSEPPSSSSSSVSSSSQSSGSILSTGGTSGNTVSGLSTISQSTVSYETLNDLPGGVVGASTTAHEGSSSPTSGSAQSNDTKKTDTPAIIGGTIAAIAAIALLLAVFFIIRRAKRYREIRSQRGQSYPPSSDITFSRPTSYGANPDPFRIPNGSVVKMGIGAHGEKAMMSRDFGSTSTSYATSQRTLSTRREQRSPRSDVLQLTERDPPGPHHQSPEDTLPPPAPTVEALIAAAAPLEMSRQQIDLLAANFVSLVRGRQPLGEEPQEDEEDGSEARQPPPYQQQ</sequence>
<keyword evidence="2" id="KW-0812">Transmembrane</keyword>
<dbReference type="HOGENOM" id="CLU_611267_0_0_1"/>
<feature type="region of interest" description="Disordered" evidence="1">
    <location>
        <begin position="486"/>
        <end position="512"/>
    </location>
</feature>
<dbReference type="InParanoid" id="G4TLW1"/>
<feature type="compositionally biased region" description="Polar residues" evidence="1">
    <location>
        <begin position="350"/>
        <end position="370"/>
    </location>
</feature>
<organism evidence="4 5">
    <name type="scientific">Serendipita indica (strain DSM 11827)</name>
    <name type="common">Root endophyte fungus</name>
    <name type="synonym">Piriformospora indica</name>
    <dbReference type="NCBI Taxonomy" id="1109443"/>
    <lineage>
        <taxon>Eukaryota</taxon>
        <taxon>Fungi</taxon>
        <taxon>Dikarya</taxon>
        <taxon>Basidiomycota</taxon>
        <taxon>Agaricomycotina</taxon>
        <taxon>Agaricomycetes</taxon>
        <taxon>Sebacinales</taxon>
        <taxon>Serendipitaceae</taxon>
        <taxon>Serendipita</taxon>
    </lineage>
</organism>
<evidence type="ECO:0000256" key="2">
    <source>
        <dbReference type="SAM" id="Phobius"/>
    </source>
</evidence>
<evidence type="ECO:0000256" key="1">
    <source>
        <dbReference type="SAM" id="MobiDB-lite"/>
    </source>
</evidence>
<accession>G4TLW1</accession>
<feature type="compositionally biased region" description="Low complexity" evidence="1">
    <location>
        <begin position="229"/>
        <end position="263"/>
    </location>
</feature>
<evidence type="ECO:0000256" key="3">
    <source>
        <dbReference type="SAM" id="SignalP"/>
    </source>
</evidence>
<feature type="chain" id="PRO_5003468885" evidence="3">
    <location>
        <begin position="20"/>
        <end position="512"/>
    </location>
</feature>
<evidence type="ECO:0000313" key="5">
    <source>
        <dbReference type="Proteomes" id="UP000007148"/>
    </source>
</evidence>
<evidence type="ECO:0000313" key="4">
    <source>
        <dbReference type="EMBL" id="CCA72304.1"/>
    </source>
</evidence>
<feature type="region of interest" description="Disordered" evidence="1">
    <location>
        <begin position="349"/>
        <end position="376"/>
    </location>
</feature>
<feature type="region of interest" description="Disordered" evidence="1">
    <location>
        <begin position="226"/>
        <end position="263"/>
    </location>
</feature>
<keyword evidence="2" id="KW-0472">Membrane</keyword>
<keyword evidence="5" id="KW-1185">Reference proteome</keyword>
<dbReference type="EMBL" id="CAFZ01000157">
    <property type="protein sequence ID" value="CCA72304.1"/>
    <property type="molecule type" value="Genomic_DNA"/>
</dbReference>
<feature type="signal peptide" evidence="3">
    <location>
        <begin position="1"/>
        <end position="19"/>
    </location>
</feature>
<feature type="region of interest" description="Disordered" evidence="1">
    <location>
        <begin position="284"/>
        <end position="312"/>
    </location>
</feature>
<feature type="region of interest" description="Disordered" evidence="1">
    <location>
        <begin position="398"/>
        <end position="452"/>
    </location>
</feature>
<dbReference type="OrthoDB" id="3257676at2759"/>
<keyword evidence="2" id="KW-1133">Transmembrane helix</keyword>
<protein>
    <submittedName>
        <fullName evidence="4">Uncharacterized protein</fullName>
    </submittedName>
</protein>
<dbReference type="Proteomes" id="UP000007148">
    <property type="component" value="Unassembled WGS sequence"/>
</dbReference>
<gene>
    <name evidence="4" type="ORF">PIIN_06238</name>
</gene>
<feature type="compositionally biased region" description="Basic and acidic residues" evidence="1">
    <location>
        <begin position="432"/>
        <end position="444"/>
    </location>
</feature>
<proteinExistence type="predicted"/>
<dbReference type="AlphaFoldDB" id="G4TLW1"/>